<evidence type="ECO:0000313" key="12">
    <source>
        <dbReference type="Proteomes" id="UP000813462"/>
    </source>
</evidence>
<keyword evidence="7" id="KW-0560">Oxidoreductase</keyword>
<dbReference type="GO" id="GO:0016705">
    <property type="term" value="F:oxidoreductase activity, acting on paired donors, with incorporation or reduction of molecular oxygen"/>
    <property type="evidence" value="ECO:0007669"/>
    <property type="project" value="InterPro"/>
</dbReference>
<dbReference type="Proteomes" id="UP000813462">
    <property type="component" value="Unassembled WGS sequence"/>
</dbReference>
<keyword evidence="4" id="KW-0812">Transmembrane</keyword>
<dbReference type="GO" id="GO:0020037">
    <property type="term" value="F:heme binding"/>
    <property type="evidence" value="ECO:0007669"/>
    <property type="project" value="InterPro"/>
</dbReference>
<evidence type="ECO:0000256" key="7">
    <source>
        <dbReference type="ARBA" id="ARBA00023002"/>
    </source>
</evidence>
<sequence>MKASQSVYVAGWRFLSTKMNNRTMEIDNEIQAFLKDIINKRVKAMKMEGQVTTTALLALTMMLLSRFPNWQDRAREEVLVVFDKLKSKRFGEGISKATQGQVPFFPFGRFPQFALAIYLILKNFTFELSSTYLPMRMLLSLL</sequence>
<evidence type="ECO:0000313" key="11">
    <source>
        <dbReference type="EMBL" id="KAH7512767.1"/>
    </source>
</evidence>
<keyword evidence="5" id="KW-0479">Metal-binding</keyword>
<evidence type="ECO:0000256" key="4">
    <source>
        <dbReference type="ARBA" id="ARBA00022692"/>
    </source>
</evidence>
<comment type="caution">
    <text evidence="11">The sequence shown here is derived from an EMBL/GenBank/DDBJ whole genome shotgun (WGS) entry which is preliminary data.</text>
</comment>
<evidence type="ECO:0000256" key="9">
    <source>
        <dbReference type="ARBA" id="ARBA00023033"/>
    </source>
</evidence>
<dbReference type="GO" id="GO:0016020">
    <property type="term" value="C:membrane"/>
    <property type="evidence" value="ECO:0007669"/>
    <property type="project" value="UniProtKB-SubCell"/>
</dbReference>
<gene>
    <name evidence="11" type="ORF">FEM48_Zijuj12G0125200</name>
</gene>
<comment type="similarity">
    <text evidence="2">Belongs to the cytochrome P450 family.</text>
</comment>
<dbReference type="EMBL" id="JAEACU010000012">
    <property type="protein sequence ID" value="KAH7512767.1"/>
    <property type="molecule type" value="Genomic_DNA"/>
</dbReference>
<evidence type="ECO:0000256" key="8">
    <source>
        <dbReference type="ARBA" id="ARBA00023004"/>
    </source>
</evidence>
<evidence type="ECO:0000256" key="5">
    <source>
        <dbReference type="ARBA" id="ARBA00022723"/>
    </source>
</evidence>
<evidence type="ECO:0000256" key="2">
    <source>
        <dbReference type="ARBA" id="ARBA00010617"/>
    </source>
</evidence>
<dbReference type="PANTHER" id="PTHR24282">
    <property type="entry name" value="CYTOCHROME P450 FAMILY MEMBER"/>
    <property type="match status" value="1"/>
</dbReference>
<dbReference type="GO" id="GO:0004497">
    <property type="term" value="F:monooxygenase activity"/>
    <property type="evidence" value="ECO:0007669"/>
    <property type="project" value="UniProtKB-KW"/>
</dbReference>
<dbReference type="InterPro" id="IPR036396">
    <property type="entry name" value="Cyt_P450_sf"/>
</dbReference>
<name>A0A978UDC4_ZIZJJ</name>
<dbReference type="InterPro" id="IPR050665">
    <property type="entry name" value="Cytochrome_P450_Monooxygen"/>
</dbReference>
<organism evidence="11 12">
    <name type="scientific">Ziziphus jujuba var. spinosa</name>
    <dbReference type="NCBI Taxonomy" id="714518"/>
    <lineage>
        <taxon>Eukaryota</taxon>
        <taxon>Viridiplantae</taxon>
        <taxon>Streptophyta</taxon>
        <taxon>Embryophyta</taxon>
        <taxon>Tracheophyta</taxon>
        <taxon>Spermatophyta</taxon>
        <taxon>Magnoliopsida</taxon>
        <taxon>eudicotyledons</taxon>
        <taxon>Gunneridae</taxon>
        <taxon>Pentapetalae</taxon>
        <taxon>rosids</taxon>
        <taxon>fabids</taxon>
        <taxon>Rosales</taxon>
        <taxon>Rhamnaceae</taxon>
        <taxon>Paliureae</taxon>
        <taxon>Ziziphus</taxon>
    </lineage>
</organism>
<keyword evidence="6" id="KW-1133">Transmembrane helix</keyword>
<dbReference type="GO" id="GO:0005506">
    <property type="term" value="F:iron ion binding"/>
    <property type="evidence" value="ECO:0007669"/>
    <property type="project" value="InterPro"/>
</dbReference>
<keyword evidence="10" id="KW-0472">Membrane</keyword>
<protein>
    <submittedName>
        <fullName evidence="11">Uncharacterized protein</fullName>
    </submittedName>
</protein>
<keyword evidence="3" id="KW-0349">Heme</keyword>
<reference evidence="11" key="1">
    <citation type="journal article" date="2021" name="Front. Plant Sci.">
        <title>Chromosome-Scale Genome Assembly for Chinese Sour Jujube and Insights Into Its Genome Evolution and Domestication Signature.</title>
        <authorList>
            <person name="Shen L.-Y."/>
            <person name="Luo H."/>
            <person name="Wang X.-L."/>
            <person name="Wang X.-M."/>
            <person name="Qiu X.-J."/>
            <person name="Liu H."/>
            <person name="Zhou S.-S."/>
            <person name="Jia K.-H."/>
            <person name="Nie S."/>
            <person name="Bao Y.-T."/>
            <person name="Zhang R.-G."/>
            <person name="Yun Q.-Z."/>
            <person name="Chai Y.-H."/>
            <person name="Lu J.-Y."/>
            <person name="Li Y."/>
            <person name="Zhao S.-W."/>
            <person name="Mao J.-F."/>
            <person name="Jia S.-G."/>
            <person name="Mao Y.-M."/>
        </authorList>
    </citation>
    <scope>NUCLEOTIDE SEQUENCE</scope>
    <source>
        <strain evidence="11">AT0</strain>
        <tissue evidence="11">Leaf</tissue>
    </source>
</reference>
<comment type="subcellular location">
    <subcellularLocation>
        <location evidence="1">Membrane</location>
        <topology evidence="1">Single-pass membrane protein</topology>
    </subcellularLocation>
</comment>
<accession>A0A978UDC4</accession>
<evidence type="ECO:0000256" key="6">
    <source>
        <dbReference type="ARBA" id="ARBA00022989"/>
    </source>
</evidence>
<dbReference type="SUPFAM" id="SSF48264">
    <property type="entry name" value="Cytochrome P450"/>
    <property type="match status" value="1"/>
</dbReference>
<dbReference type="AlphaFoldDB" id="A0A978UDC4"/>
<keyword evidence="9" id="KW-0503">Monooxygenase</keyword>
<evidence type="ECO:0000256" key="3">
    <source>
        <dbReference type="ARBA" id="ARBA00022617"/>
    </source>
</evidence>
<dbReference type="Gene3D" id="1.10.630.10">
    <property type="entry name" value="Cytochrome P450"/>
    <property type="match status" value="1"/>
</dbReference>
<proteinExistence type="inferred from homology"/>
<evidence type="ECO:0000256" key="10">
    <source>
        <dbReference type="ARBA" id="ARBA00023136"/>
    </source>
</evidence>
<evidence type="ECO:0000256" key="1">
    <source>
        <dbReference type="ARBA" id="ARBA00004167"/>
    </source>
</evidence>
<keyword evidence="8" id="KW-0408">Iron</keyword>
<dbReference type="PANTHER" id="PTHR24282:SF118">
    <property type="entry name" value="CYTOCHROME P450 FAMILY MONOOXYGENASE"/>
    <property type="match status" value="1"/>
</dbReference>